<dbReference type="InterPro" id="IPR029058">
    <property type="entry name" value="AB_hydrolase_fold"/>
</dbReference>
<dbReference type="AlphaFoldDB" id="A0A5K7XK85"/>
<organism evidence="2 3">
    <name type="scientific">Lacipirellula parvula</name>
    <dbReference type="NCBI Taxonomy" id="2650471"/>
    <lineage>
        <taxon>Bacteria</taxon>
        <taxon>Pseudomonadati</taxon>
        <taxon>Planctomycetota</taxon>
        <taxon>Planctomycetia</taxon>
        <taxon>Pirellulales</taxon>
        <taxon>Lacipirellulaceae</taxon>
        <taxon>Lacipirellula</taxon>
    </lineage>
</organism>
<reference evidence="3" key="1">
    <citation type="submission" date="2019-10" db="EMBL/GenBank/DDBJ databases">
        <title>Lacipirellula parvula gen. nov., sp. nov., representing a lineage of planctomycetes widespread in freshwater anoxic habitats, and description of the family Lacipirellulaceae.</title>
        <authorList>
            <person name="Dedysh S.N."/>
            <person name="Kulichevskaya I.S."/>
            <person name="Beletsky A.V."/>
            <person name="Rakitin A.L."/>
            <person name="Mardanov A.V."/>
            <person name="Ivanova A.A."/>
            <person name="Saltykova V.X."/>
            <person name="Rijpstra W.I.C."/>
            <person name="Sinninghe Damste J.S."/>
            <person name="Ravin N.V."/>
        </authorList>
    </citation>
    <scope>NUCLEOTIDE SEQUENCE [LARGE SCALE GENOMIC DNA]</scope>
    <source>
        <strain evidence="3">PX69</strain>
    </source>
</reference>
<dbReference type="RefSeq" id="WP_152101736.1">
    <property type="nucleotide sequence ID" value="NZ_AP021861.1"/>
</dbReference>
<name>A0A5K7XK85_9BACT</name>
<feature type="signal peptide" evidence="1">
    <location>
        <begin position="1"/>
        <end position="18"/>
    </location>
</feature>
<evidence type="ECO:0000256" key="1">
    <source>
        <dbReference type="SAM" id="SignalP"/>
    </source>
</evidence>
<keyword evidence="3" id="KW-1185">Reference proteome</keyword>
<evidence type="ECO:0000313" key="2">
    <source>
        <dbReference type="EMBL" id="BBO36587.1"/>
    </source>
</evidence>
<proteinExistence type="predicted"/>
<dbReference type="ESTHER" id="9bact-a0a5k7xk85">
    <property type="family name" value="Pectin_methylesterase"/>
</dbReference>
<dbReference type="PANTHER" id="PTHR22946">
    <property type="entry name" value="DIENELACTONE HYDROLASE DOMAIN-CONTAINING PROTEIN-RELATED"/>
    <property type="match status" value="1"/>
</dbReference>
<sequence>MRTLLLLAALILSQTAHAEIQTLFRGECYTEAEGAAKLAEFAKTYSTADEWQARAANIRRGMLKGMKLERLPAACDLKPIRHSRREHDGYTVENVAFESLPGFWVTGNLYLPTEAKGPLAGVLCPHGHMADNRMLEQTQKRCAALARMGAAVFAYDMAGYGESTPVDHHHSETLRLQTYNSMRAIDYLLSLGNVDPNRIGVTGESGGGTQTFVLAAIDPRVAVSVPVVMVSAHFYGGCSCESGLPIHKSAAHETNNVEIAASIAPKPLLLISDGDDWTRRTPQVEFPHVQQIYQLVGAPDHVENAHFADEGHDYGPSKRAAMYPFMAKHLGLDLAKIKNDAGQIEESFAVVSPRAELFVFPADKPRPDYAVTDGDQVIDLLNR</sequence>
<accession>A0A5K7XK85</accession>
<dbReference type="EMBL" id="AP021861">
    <property type="protein sequence ID" value="BBO36587.1"/>
    <property type="molecule type" value="Genomic_DNA"/>
</dbReference>
<dbReference type="Proteomes" id="UP000326837">
    <property type="component" value="Chromosome"/>
</dbReference>
<feature type="chain" id="PRO_5024998791" evidence="1">
    <location>
        <begin position="19"/>
        <end position="383"/>
    </location>
</feature>
<dbReference type="SUPFAM" id="SSF53474">
    <property type="entry name" value="alpha/beta-Hydrolases"/>
    <property type="match status" value="1"/>
</dbReference>
<dbReference type="Pfam" id="PF12715">
    <property type="entry name" value="Abhydrolase_7"/>
    <property type="match status" value="1"/>
</dbReference>
<dbReference type="KEGG" id="lpav:PLANPX_6199"/>
<dbReference type="PANTHER" id="PTHR22946:SF8">
    <property type="entry name" value="ACETYL XYLAN ESTERASE DOMAIN-CONTAINING PROTEIN"/>
    <property type="match status" value="1"/>
</dbReference>
<dbReference type="Gene3D" id="3.40.50.1820">
    <property type="entry name" value="alpha/beta hydrolase"/>
    <property type="match status" value="1"/>
</dbReference>
<protein>
    <submittedName>
        <fullName evidence="2">Uncharacterized protein</fullName>
    </submittedName>
</protein>
<dbReference type="InterPro" id="IPR025890">
    <property type="entry name" value="Abhydrolase_bac"/>
</dbReference>
<evidence type="ECO:0000313" key="3">
    <source>
        <dbReference type="Proteomes" id="UP000326837"/>
    </source>
</evidence>
<keyword evidence="1" id="KW-0732">Signal</keyword>
<gene>
    <name evidence="2" type="ORF">PLANPX_6199</name>
</gene>
<dbReference type="InterPro" id="IPR050261">
    <property type="entry name" value="FrsA_esterase"/>
</dbReference>